<dbReference type="eggNOG" id="COG1652">
    <property type="taxonomic scope" value="Bacteria"/>
</dbReference>
<dbReference type="Gene3D" id="1.10.530.10">
    <property type="match status" value="1"/>
</dbReference>
<organism evidence="6 7">
    <name type="scientific">Corynebacterium halotolerans YIM 70093 = DSM 44683</name>
    <dbReference type="NCBI Taxonomy" id="1121362"/>
    <lineage>
        <taxon>Bacteria</taxon>
        <taxon>Bacillati</taxon>
        <taxon>Actinomycetota</taxon>
        <taxon>Actinomycetes</taxon>
        <taxon>Mycobacteriales</taxon>
        <taxon>Corynebacteriaceae</taxon>
        <taxon>Corynebacterium</taxon>
    </lineage>
</organism>
<evidence type="ECO:0000256" key="1">
    <source>
        <dbReference type="ARBA" id="ARBA00010830"/>
    </source>
</evidence>
<sequence length="218" mass="22554">MARHARKTVSTVAKFAASTAALGTAAALMAPAASAAPDSDWDRLAQCESGGNWQINTGNGYHGGLQFSPSTWRAYGGGEYAPYAYQATREEQIAVAERTLAGQGWGAWPACSASLGLNSAPTPRDVSASSPAQSAAASAAPSQVQYVATQAEEQAAATGGSSDALAVDALYTLLRDTLAQYGVVVPDFVEDIYNANRGDFDAFYNANRAYIDSVVAGL</sequence>
<dbReference type="Pfam" id="PF06737">
    <property type="entry name" value="Transglycosylas"/>
    <property type="match status" value="1"/>
</dbReference>
<dbReference type="KEGG" id="chn:A605_04055"/>
<dbReference type="InterPro" id="IPR023346">
    <property type="entry name" value="Lysozyme-like_dom_sf"/>
</dbReference>
<dbReference type="OrthoDB" id="1404170at2"/>
<dbReference type="Proteomes" id="UP000011723">
    <property type="component" value="Chromosome"/>
</dbReference>
<evidence type="ECO:0000256" key="3">
    <source>
        <dbReference type="SAM" id="SignalP"/>
    </source>
</evidence>
<accession>M1NQM7</accession>
<proteinExistence type="inferred from homology"/>
<dbReference type="RefSeq" id="WP_015400241.1">
    <property type="nucleotide sequence ID" value="NC_020302.1"/>
</dbReference>
<dbReference type="InterPro" id="IPR044905">
    <property type="entry name" value="Rpf1_C_sf"/>
</dbReference>
<keyword evidence="7" id="KW-1185">Reference proteome</keyword>
<dbReference type="PATRIC" id="fig|1121362.3.peg.815"/>
<protein>
    <submittedName>
        <fullName evidence="6">Resuscitation-promoting factor</fullName>
    </submittedName>
</protein>
<evidence type="ECO:0000259" key="4">
    <source>
        <dbReference type="Pfam" id="PF06737"/>
    </source>
</evidence>
<feature type="signal peptide" evidence="3">
    <location>
        <begin position="1"/>
        <end position="35"/>
    </location>
</feature>
<dbReference type="HOGENOM" id="CLU_045108_1_0_11"/>
<gene>
    <name evidence="6" type="ORF">A605_04055</name>
</gene>
<dbReference type="Pfam" id="PF11574">
    <property type="entry name" value="Rpf1_C"/>
    <property type="match status" value="1"/>
</dbReference>
<keyword evidence="3" id="KW-0732">Signal</keyword>
<feature type="chain" id="PRO_5004016108" evidence="3">
    <location>
        <begin position="36"/>
        <end position="218"/>
    </location>
</feature>
<dbReference type="EMBL" id="CP003697">
    <property type="protein sequence ID" value="AGF71822.1"/>
    <property type="molecule type" value="Genomic_DNA"/>
</dbReference>
<feature type="domain" description="Resuscitation-promoting factor Rpf1 C-terminal" evidence="5">
    <location>
        <begin position="116"/>
        <end position="212"/>
    </location>
</feature>
<name>M1NQM7_9CORY</name>
<dbReference type="CDD" id="cd13925">
    <property type="entry name" value="RPF"/>
    <property type="match status" value="1"/>
</dbReference>
<dbReference type="InterPro" id="IPR021630">
    <property type="entry name" value="Rpf1_C"/>
</dbReference>
<evidence type="ECO:0000256" key="2">
    <source>
        <dbReference type="ARBA" id="ARBA00022801"/>
    </source>
</evidence>
<dbReference type="Gene3D" id="1.10.1200.100">
    <property type="entry name" value="conserved protein domain from corynebacterium diphtheriae"/>
    <property type="match status" value="1"/>
</dbReference>
<dbReference type="STRING" id="1121362.A605_04055"/>
<reference evidence="6 7" key="1">
    <citation type="journal article" date="2012" name="Stand. Genomic Sci.">
        <title>Genome sequence of the halotolerant bacterium Corynebacterium halotolerans type strain YIM 70093(T) (= DSM 44683(T)).</title>
        <authorList>
            <person name="Ruckert C."/>
            <person name="Albersmeier A."/>
            <person name="Al-Dilaimi A."/>
            <person name="Niehaus K."/>
            <person name="Szczepanowski R."/>
            <person name="Kalinowski J."/>
        </authorList>
    </citation>
    <scope>NUCLEOTIDE SEQUENCE [LARGE SCALE GENOMIC DNA]</scope>
    <source>
        <strain evidence="6">YIM 70093</strain>
    </source>
</reference>
<feature type="domain" description="Resuscitation-promoting factor core lysozyme-like" evidence="4">
    <location>
        <begin position="35"/>
        <end position="111"/>
    </location>
</feature>
<dbReference type="GO" id="GO:0016787">
    <property type="term" value="F:hydrolase activity"/>
    <property type="evidence" value="ECO:0007669"/>
    <property type="project" value="UniProtKB-KW"/>
</dbReference>
<dbReference type="AlphaFoldDB" id="M1NQM7"/>
<dbReference type="SUPFAM" id="SSF53955">
    <property type="entry name" value="Lysozyme-like"/>
    <property type="match status" value="1"/>
</dbReference>
<evidence type="ECO:0000313" key="7">
    <source>
        <dbReference type="Proteomes" id="UP000011723"/>
    </source>
</evidence>
<keyword evidence="2" id="KW-0378">Hydrolase</keyword>
<comment type="similarity">
    <text evidence="1">Belongs to the transglycosylase family. Rpf subfamily.</text>
</comment>
<evidence type="ECO:0000313" key="6">
    <source>
        <dbReference type="EMBL" id="AGF71822.1"/>
    </source>
</evidence>
<dbReference type="InterPro" id="IPR010618">
    <property type="entry name" value="RPF"/>
</dbReference>
<evidence type="ECO:0000259" key="5">
    <source>
        <dbReference type="Pfam" id="PF11574"/>
    </source>
</evidence>